<keyword evidence="1" id="KW-0812">Transmembrane</keyword>
<keyword evidence="1" id="KW-0472">Membrane</keyword>
<gene>
    <name evidence="2" type="ORF">g.79971</name>
</gene>
<dbReference type="EMBL" id="GGMR01018569">
    <property type="protein sequence ID" value="MBY31188.1"/>
    <property type="molecule type" value="Transcribed_RNA"/>
</dbReference>
<evidence type="ECO:0000313" key="2">
    <source>
        <dbReference type="EMBL" id="MBY31188.1"/>
    </source>
</evidence>
<protein>
    <submittedName>
        <fullName evidence="2">Uncharacterized protein</fullName>
    </submittedName>
</protein>
<feature type="transmembrane region" description="Helical" evidence="1">
    <location>
        <begin position="100"/>
        <end position="125"/>
    </location>
</feature>
<sequence length="149" mass="16910">MNIIVVYTPPVVFVAPHDKMVQAGTHRYYDNNNITVVVEMNFQLLIVLLYRVSLSVLETNNKIILRIKRQQCLIKKKLKKQTKSSPIILRQNRLNVVNTAIAPLLCISTTTSFTTLLLLLLLLLLDCETMCVGTVSRVSKNSCIYNMCV</sequence>
<accession>A0A2S2PPF4</accession>
<dbReference type="AlphaFoldDB" id="A0A2S2PPF4"/>
<keyword evidence="1" id="KW-1133">Transmembrane helix</keyword>
<organism evidence="2">
    <name type="scientific">Schizaphis graminum</name>
    <name type="common">Green bug aphid</name>
    <dbReference type="NCBI Taxonomy" id="13262"/>
    <lineage>
        <taxon>Eukaryota</taxon>
        <taxon>Metazoa</taxon>
        <taxon>Ecdysozoa</taxon>
        <taxon>Arthropoda</taxon>
        <taxon>Hexapoda</taxon>
        <taxon>Insecta</taxon>
        <taxon>Pterygota</taxon>
        <taxon>Neoptera</taxon>
        <taxon>Paraneoptera</taxon>
        <taxon>Hemiptera</taxon>
        <taxon>Sternorrhyncha</taxon>
        <taxon>Aphidomorpha</taxon>
        <taxon>Aphidoidea</taxon>
        <taxon>Aphididae</taxon>
        <taxon>Aphidini</taxon>
        <taxon>Schizaphis</taxon>
    </lineage>
</organism>
<name>A0A2S2PPF4_SCHGA</name>
<proteinExistence type="predicted"/>
<evidence type="ECO:0000256" key="1">
    <source>
        <dbReference type="SAM" id="Phobius"/>
    </source>
</evidence>
<reference evidence="2" key="1">
    <citation type="submission" date="2018-04" db="EMBL/GenBank/DDBJ databases">
        <title>Transcriptome of Schizaphis graminum biotype I.</title>
        <authorList>
            <person name="Scully E.D."/>
            <person name="Geib S.M."/>
            <person name="Palmer N.A."/>
            <person name="Koch K."/>
            <person name="Bradshaw J."/>
            <person name="Heng-Moss T."/>
            <person name="Sarath G."/>
        </authorList>
    </citation>
    <scope>NUCLEOTIDE SEQUENCE</scope>
</reference>